<dbReference type="PANTHER" id="PTHR43798">
    <property type="entry name" value="MONOACYLGLYCEROL LIPASE"/>
    <property type="match status" value="1"/>
</dbReference>
<evidence type="ECO:0000313" key="2">
    <source>
        <dbReference type="EMBL" id="GHA03973.1"/>
    </source>
</evidence>
<reference evidence="2" key="2">
    <citation type="submission" date="2020-09" db="EMBL/GenBank/DDBJ databases">
        <authorList>
            <person name="Sun Q."/>
            <person name="Kim S."/>
        </authorList>
    </citation>
    <scope>NUCLEOTIDE SEQUENCE</scope>
    <source>
        <strain evidence="2">KCTC 32422</strain>
    </source>
</reference>
<dbReference type="GO" id="GO:0016787">
    <property type="term" value="F:hydrolase activity"/>
    <property type="evidence" value="ECO:0007669"/>
    <property type="project" value="UniProtKB-KW"/>
</dbReference>
<keyword evidence="3" id="KW-1185">Reference proteome</keyword>
<dbReference type="InterPro" id="IPR050266">
    <property type="entry name" value="AB_hydrolase_sf"/>
</dbReference>
<dbReference type="InterPro" id="IPR029058">
    <property type="entry name" value="AB_hydrolase_fold"/>
</dbReference>
<organism evidence="2 3">
    <name type="scientific">Novosphingobium arvoryzae</name>
    <dbReference type="NCBI Taxonomy" id="1256514"/>
    <lineage>
        <taxon>Bacteria</taxon>
        <taxon>Pseudomonadati</taxon>
        <taxon>Pseudomonadota</taxon>
        <taxon>Alphaproteobacteria</taxon>
        <taxon>Sphingomonadales</taxon>
        <taxon>Sphingomonadaceae</taxon>
        <taxon>Novosphingobium</taxon>
    </lineage>
</organism>
<protein>
    <submittedName>
        <fullName evidence="2">Alpha/beta hydrolase</fullName>
    </submittedName>
</protein>
<comment type="caution">
    <text evidence="2">The sequence shown here is derived from an EMBL/GenBank/DDBJ whole genome shotgun (WGS) entry which is preliminary data.</text>
</comment>
<evidence type="ECO:0000313" key="3">
    <source>
        <dbReference type="Proteomes" id="UP000634139"/>
    </source>
</evidence>
<dbReference type="Pfam" id="PF00561">
    <property type="entry name" value="Abhydrolase_1"/>
    <property type="match status" value="1"/>
</dbReference>
<accession>A0A918RNA3</accession>
<dbReference type="SUPFAM" id="SSF53474">
    <property type="entry name" value="alpha/beta-Hydrolases"/>
    <property type="match status" value="1"/>
</dbReference>
<proteinExistence type="predicted"/>
<dbReference type="AlphaFoldDB" id="A0A918RNA3"/>
<feature type="domain" description="AB hydrolase-1" evidence="1">
    <location>
        <begin position="22"/>
        <end position="108"/>
    </location>
</feature>
<gene>
    <name evidence="2" type="ORF">GCM10011617_26170</name>
</gene>
<dbReference type="Proteomes" id="UP000634139">
    <property type="component" value="Unassembled WGS sequence"/>
</dbReference>
<dbReference type="EMBL" id="BMZD01000007">
    <property type="protein sequence ID" value="GHA03973.1"/>
    <property type="molecule type" value="Genomic_DNA"/>
</dbReference>
<dbReference type="Gene3D" id="3.40.50.1820">
    <property type="entry name" value="alpha/beta hydrolase"/>
    <property type="match status" value="1"/>
</dbReference>
<dbReference type="PANTHER" id="PTHR43798:SF33">
    <property type="entry name" value="HYDROLASE, PUTATIVE (AFU_ORTHOLOGUE AFUA_2G14860)-RELATED"/>
    <property type="match status" value="1"/>
</dbReference>
<dbReference type="InterPro" id="IPR000073">
    <property type="entry name" value="AB_hydrolase_1"/>
</dbReference>
<dbReference type="GO" id="GO:0016020">
    <property type="term" value="C:membrane"/>
    <property type="evidence" value="ECO:0007669"/>
    <property type="project" value="TreeGrafter"/>
</dbReference>
<evidence type="ECO:0000259" key="1">
    <source>
        <dbReference type="Pfam" id="PF00561"/>
    </source>
</evidence>
<keyword evidence="2" id="KW-0378">Hydrolase</keyword>
<sequence>MELIPGFDGTPLAVHRMGAGRPLVLLHGLFSSAEMNWIKWGHAATIAEAGFEVIMPDLRVHGASGKPHDPAAYPGDVQAKDLAALVAALGLVDYDLGGFSLGSRTSVRAVIGGLTPKRLVLGGMGLEGLAGWTGRQAFFIDAIDRFDSVRQGDPAYYTVQFMKSMKIDRVAARLLLGTMTDTDPAALATITMPTLVVCGDEDRDNGSPDKLAAALPNAVHAVIPGTHMGCVTKPELGRTIRDWLAG</sequence>
<reference evidence="2" key="1">
    <citation type="journal article" date="2014" name="Int. J. Syst. Evol. Microbiol.">
        <title>Complete genome sequence of Corynebacterium casei LMG S-19264T (=DSM 44701T), isolated from a smear-ripened cheese.</title>
        <authorList>
            <consortium name="US DOE Joint Genome Institute (JGI-PGF)"/>
            <person name="Walter F."/>
            <person name="Albersmeier A."/>
            <person name="Kalinowski J."/>
            <person name="Ruckert C."/>
        </authorList>
    </citation>
    <scope>NUCLEOTIDE SEQUENCE</scope>
    <source>
        <strain evidence="2">KCTC 32422</strain>
    </source>
</reference>
<name>A0A918RNA3_9SPHN</name>